<dbReference type="OrthoDB" id="1420082at2759"/>
<keyword evidence="1" id="KW-0175">Coiled coil</keyword>
<evidence type="ECO:0008006" key="4">
    <source>
        <dbReference type="Google" id="ProtNLM"/>
    </source>
</evidence>
<accession>A0A2Z6M888</accession>
<evidence type="ECO:0000313" key="3">
    <source>
        <dbReference type="Proteomes" id="UP000242715"/>
    </source>
</evidence>
<evidence type="ECO:0000313" key="2">
    <source>
        <dbReference type="EMBL" id="GAU27668.1"/>
    </source>
</evidence>
<evidence type="ECO:0000256" key="1">
    <source>
        <dbReference type="SAM" id="Coils"/>
    </source>
</evidence>
<keyword evidence="3" id="KW-1185">Reference proteome</keyword>
<feature type="coiled-coil region" evidence="1">
    <location>
        <begin position="108"/>
        <end position="153"/>
    </location>
</feature>
<dbReference type="Proteomes" id="UP000242715">
    <property type="component" value="Unassembled WGS sequence"/>
</dbReference>
<sequence length="163" mass="18645">MEGSSNSNTFAGFQHEINENMIDVPFPTMANAMPAAEHGVPNPNGDGLFMDPNAIARKREMNRKYSQTYRLKKIAHIQNLEERKNNLMQIISQEAPLTQSYMETGSVLQTERNELQETLSNLTTKEEAQRAELKRLMNELEQLKKTKEANDAKMARRMDFLGI</sequence>
<dbReference type="EMBL" id="DF973360">
    <property type="protein sequence ID" value="GAU27668.1"/>
    <property type="molecule type" value="Genomic_DNA"/>
</dbReference>
<dbReference type="AlphaFoldDB" id="A0A2Z6M888"/>
<protein>
    <recommendedName>
        <fullName evidence="4">BZIP domain-containing protein</fullName>
    </recommendedName>
</protein>
<name>A0A2Z6M888_TRISU</name>
<gene>
    <name evidence="2" type="ORF">TSUD_126140</name>
</gene>
<proteinExistence type="predicted"/>
<reference evidence="3" key="1">
    <citation type="journal article" date="2017" name="Front. Plant Sci.">
        <title>Climate Clever Clovers: New Paradigm to Reduce the Environmental Footprint of Ruminants by Breeding Low Methanogenic Forages Utilizing Haplotype Variation.</title>
        <authorList>
            <person name="Kaur P."/>
            <person name="Appels R."/>
            <person name="Bayer P.E."/>
            <person name="Keeble-Gagnere G."/>
            <person name="Wang J."/>
            <person name="Hirakawa H."/>
            <person name="Shirasawa K."/>
            <person name="Vercoe P."/>
            <person name="Stefanova K."/>
            <person name="Durmic Z."/>
            <person name="Nichols P."/>
            <person name="Revell C."/>
            <person name="Isobe S.N."/>
            <person name="Edwards D."/>
            <person name="Erskine W."/>
        </authorList>
    </citation>
    <scope>NUCLEOTIDE SEQUENCE [LARGE SCALE GENOMIC DNA]</scope>
    <source>
        <strain evidence="3">cv. Daliak</strain>
    </source>
</reference>
<organism evidence="2 3">
    <name type="scientific">Trifolium subterraneum</name>
    <name type="common">Subterranean clover</name>
    <dbReference type="NCBI Taxonomy" id="3900"/>
    <lineage>
        <taxon>Eukaryota</taxon>
        <taxon>Viridiplantae</taxon>
        <taxon>Streptophyta</taxon>
        <taxon>Embryophyta</taxon>
        <taxon>Tracheophyta</taxon>
        <taxon>Spermatophyta</taxon>
        <taxon>Magnoliopsida</taxon>
        <taxon>eudicotyledons</taxon>
        <taxon>Gunneridae</taxon>
        <taxon>Pentapetalae</taxon>
        <taxon>rosids</taxon>
        <taxon>fabids</taxon>
        <taxon>Fabales</taxon>
        <taxon>Fabaceae</taxon>
        <taxon>Papilionoideae</taxon>
        <taxon>50 kb inversion clade</taxon>
        <taxon>NPAAA clade</taxon>
        <taxon>Hologalegina</taxon>
        <taxon>IRL clade</taxon>
        <taxon>Trifolieae</taxon>
        <taxon>Trifolium</taxon>
    </lineage>
</organism>